<keyword evidence="3" id="KW-0732">Signal</keyword>
<keyword evidence="4" id="KW-0574">Periplasm</keyword>
<dbReference type="InterPro" id="IPR001188">
    <property type="entry name" value="Sperm_putr-bd"/>
</dbReference>
<gene>
    <name evidence="5" type="ORF">SDC9_185620</name>
</gene>
<dbReference type="EMBL" id="VSSQ01093115">
    <property type="protein sequence ID" value="MPN38096.1"/>
    <property type="molecule type" value="Genomic_DNA"/>
</dbReference>
<dbReference type="GO" id="GO:0042597">
    <property type="term" value="C:periplasmic space"/>
    <property type="evidence" value="ECO:0007669"/>
    <property type="project" value="UniProtKB-SubCell"/>
</dbReference>
<evidence type="ECO:0000256" key="4">
    <source>
        <dbReference type="ARBA" id="ARBA00022764"/>
    </source>
</evidence>
<dbReference type="Gene3D" id="3.40.190.10">
    <property type="entry name" value="Periplasmic binding protein-like II"/>
    <property type="match status" value="2"/>
</dbReference>
<dbReference type="PRINTS" id="PR00909">
    <property type="entry name" value="SPERMDNBNDNG"/>
</dbReference>
<keyword evidence="2" id="KW-0813">Transport</keyword>
<organism evidence="5">
    <name type="scientific">bioreactor metagenome</name>
    <dbReference type="NCBI Taxonomy" id="1076179"/>
    <lineage>
        <taxon>unclassified sequences</taxon>
        <taxon>metagenomes</taxon>
        <taxon>ecological metagenomes</taxon>
    </lineage>
</organism>
<name>A0A645HHN4_9ZZZZ</name>
<evidence type="ECO:0000313" key="5">
    <source>
        <dbReference type="EMBL" id="MPN38096.1"/>
    </source>
</evidence>
<dbReference type="PANTHER" id="PTHR30222">
    <property type="entry name" value="SPERMIDINE/PUTRESCINE-BINDING PERIPLASMIC PROTEIN"/>
    <property type="match status" value="1"/>
</dbReference>
<dbReference type="GO" id="GO:0015846">
    <property type="term" value="P:polyamine transport"/>
    <property type="evidence" value="ECO:0007669"/>
    <property type="project" value="InterPro"/>
</dbReference>
<dbReference type="GO" id="GO:0019808">
    <property type="term" value="F:polyamine binding"/>
    <property type="evidence" value="ECO:0007669"/>
    <property type="project" value="InterPro"/>
</dbReference>
<sequence length="187" mass="21236">MRESSRDAFMVALKQLGYSSNTTNLDEIAQAEQWLKQQKDIMGTQIAYLIDEVIDDVPNGLYDVAMVFSGDAFTIMDANSSINFYNPEKGTDICWDGMIIPKNAQNKEMAYKFISHMLSYENGLLNTEWVGYTSPLKEVYNDVMSNLEDERLINVYSVITSSKDEVYKYDGPTKQAIESAWSRVKAS</sequence>
<dbReference type="InterPro" id="IPR006059">
    <property type="entry name" value="SBP"/>
</dbReference>
<evidence type="ECO:0000256" key="2">
    <source>
        <dbReference type="ARBA" id="ARBA00022448"/>
    </source>
</evidence>
<comment type="subcellular location">
    <subcellularLocation>
        <location evidence="1">Periplasm</location>
    </subcellularLocation>
</comment>
<evidence type="ECO:0008006" key="6">
    <source>
        <dbReference type="Google" id="ProtNLM"/>
    </source>
</evidence>
<dbReference type="AlphaFoldDB" id="A0A645HHN4"/>
<dbReference type="PANTHER" id="PTHR30222:SF17">
    <property type="entry name" value="SPERMIDINE_PUTRESCINE-BINDING PERIPLASMIC PROTEIN"/>
    <property type="match status" value="1"/>
</dbReference>
<dbReference type="Pfam" id="PF13416">
    <property type="entry name" value="SBP_bac_8"/>
    <property type="match status" value="1"/>
</dbReference>
<accession>A0A645HHN4</accession>
<reference evidence="5" key="1">
    <citation type="submission" date="2019-08" db="EMBL/GenBank/DDBJ databases">
        <authorList>
            <person name="Kucharzyk K."/>
            <person name="Murdoch R.W."/>
            <person name="Higgins S."/>
            <person name="Loffler F."/>
        </authorList>
    </citation>
    <scope>NUCLEOTIDE SEQUENCE</scope>
</reference>
<evidence type="ECO:0000256" key="3">
    <source>
        <dbReference type="ARBA" id="ARBA00022729"/>
    </source>
</evidence>
<proteinExistence type="predicted"/>
<protein>
    <recommendedName>
        <fullName evidence="6">Spermidine/putrescine-binding periplasmic protein</fullName>
    </recommendedName>
</protein>
<dbReference type="SUPFAM" id="SSF53850">
    <property type="entry name" value="Periplasmic binding protein-like II"/>
    <property type="match status" value="1"/>
</dbReference>
<evidence type="ECO:0000256" key="1">
    <source>
        <dbReference type="ARBA" id="ARBA00004418"/>
    </source>
</evidence>
<comment type="caution">
    <text evidence="5">The sequence shown here is derived from an EMBL/GenBank/DDBJ whole genome shotgun (WGS) entry which is preliminary data.</text>
</comment>